<comment type="similarity">
    <text evidence="3">In the N-terminal section; belongs to the NADH:flavin oxidoreductase/NADH oxidase family.</text>
</comment>
<gene>
    <name evidence="12" type="ORF">ACIA8P_12940</name>
</gene>
<dbReference type="Gene3D" id="3.20.20.70">
    <property type="entry name" value="Aldolase class I"/>
    <property type="match status" value="1"/>
</dbReference>
<feature type="domain" description="NADH:flavin oxidoreductase/NADH oxidase N-terminal" evidence="10">
    <location>
        <begin position="12"/>
        <end position="329"/>
    </location>
</feature>
<evidence type="ECO:0000259" key="10">
    <source>
        <dbReference type="Pfam" id="PF00724"/>
    </source>
</evidence>
<evidence type="ECO:0000256" key="9">
    <source>
        <dbReference type="ARBA" id="ARBA00023014"/>
    </source>
</evidence>
<accession>A0ABW7XZN1</accession>
<proteinExistence type="inferred from homology"/>
<keyword evidence="4" id="KW-0285">Flavoprotein</keyword>
<name>A0ABW7XZN1_STRCE</name>
<sequence>MTPTPRTPLALAAPFTLGGLTLRNRLVATAHATAAVSDGAPTEADAAYWRRLAQGGVGMVITGGTAVAPESTLPQRYLTEAWRPETKDAVRRRAEAITDEGAVAVAQLVHLGRETLGAGTYYAPVSAAAVRSPREATAPHPLGAEQVRRVVEAFRVSAANSVEAGFHGVELHAGHGYLLAQFLSRADNTRDDEYGDRIALLTEVIEAIRAEIGELPIGVRVSVEPGENSGLGLDDLTELLPRLYAASPFAYVNVTTGVRNTYVPGMATTHPPLLASVARLRSAVALPLLVSQGFRSVAEIERALGSGADLVGMARPFMADPDFARKVIAGDERAVRPCTGCNEGCRTFEPTGSCSVNPELGPPGAATRPAAALQLTRPAAALPLTGTGGHSGAVAVLGAGPAGMECALALARSGAEVTVFDTARQAGGQACLASLAPHRPGWQKFVDYQRERLSDFGVRVLLGTSPGPDDLAAYTQIVVATGAREEPVSVPGELRCLTSSAFLRRYADVVPDAPVVAVLDDGFGWWQGISAVESALAAGAREVILITPGTGFATGLSPENRTQLLNRLTGAPLRVVAMSTVTSTTADGVRLRRVLDGQGSRLAADVLVTVGERRPHRPDFTPAAHQTVHAIGDCVVPRRVAHAVAEGRAAAEALTTRTTRLL</sequence>
<evidence type="ECO:0000256" key="7">
    <source>
        <dbReference type="ARBA" id="ARBA00023002"/>
    </source>
</evidence>
<dbReference type="Gene3D" id="3.50.50.60">
    <property type="entry name" value="FAD/NAD(P)-binding domain"/>
    <property type="match status" value="1"/>
</dbReference>
<feature type="domain" description="FAD/NAD(P)-binding" evidence="11">
    <location>
        <begin position="394"/>
        <end position="613"/>
    </location>
</feature>
<dbReference type="SUPFAM" id="SSF51395">
    <property type="entry name" value="FMN-linked oxidoreductases"/>
    <property type="match status" value="1"/>
</dbReference>
<dbReference type="Pfam" id="PF07992">
    <property type="entry name" value="Pyr_redox_2"/>
    <property type="match status" value="1"/>
</dbReference>
<dbReference type="InterPro" id="IPR051793">
    <property type="entry name" value="NADH:flavin_oxidoreductase"/>
</dbReference>
<dbReference type="SUPFAM" id="SSF51905">
    <property type="entry name" value="FAD/NAD(P)-binding domain"/>
    <property type="match status" value="1"/>
</dbReference>
<evidence type="ECO:0000256" key="6">
    <source>
        <dbReference type="ARBA" id="ARBA00022723"/>
    </source>
</evidence>
<evidence type="ECO:0000256" key="2">
    <source>
        <dbReference type="ARBA" id="ARBA00001966"/>
    </source>
</evidence>
<dbReference type="InterPro" id="IPR001155">
    <property type="entry name" value="OxRdtase_FMN_N"/>
</dbReference>
<keyword evidence="5" id="KW-0288">FMN</keyword>
<comment type="cofactor">
    <cofactor evidence="2">
        <name>[4Fe-4S] cluster</name>
        <dbReference type="ChEBI" id="CHEBI:49883"/>
    </cofactor>
</comment>
<evidence type="ECO:0000256" key="8">
    <source>
        <dbReference type="ARBA" id="ARBA00023004"/>
    </source>
</evidence>
<reference evidence="12 13" key="1">
    <citation type="submission" date="2024-10" db="EMBL/GenBank/DDBJ databases">
        <title>The Natural Products Discovery Center: Release of the First 8490 Sequenced Strains for Exploring Actinobacteria Biosynthetic Diversity.</title>
        <authorList>
            <person name="Kalkreuter E."/>
            <person name="Kautsar S.A."/>
            <person name="Yang D."/>
            <person name="Bader C.D."/>
            <person name="Teijaro C.N."/>
            <person name="Fluegel L."/>
            <person name="Davis C.M."/>
            <person name="Simpson J.R."/>
            <person name="Lauterbach L."/>
            <person name="Steele A.D."/>
            <person name="Gui C."/>
            <person name="Meng S."/>
            <person name="Li G."/>
            <person name="Viehrig K."/>
            <person name="Ye F."/>
            <person name="Su P."/>
            <person name="Kiefer A.F."/>
            <person name="Nichols A."/>
            <person name="Cepeda A.J."/>
            <person name="Yan W."/>
            <person name="Fan B."/>
            <person name="Jiang Y."/>
            <person name="Adhikari A."/>
            <person name="Zheng C.-J."/>
            <person name="Schuster L."/>
            <person name="Cowan T.M."/>
            <person name="Smanski M.J."/>
            <person name="Chevrette M.G."/>
            <person name="De Carvalho L.P.S."/>
            <person name="Shen B."/>
        </authorList>
    </citation>
    <scope>NUCLEOTIDE SEQUENCE [LARGE SCALE GENOMIC DNA]</scope>
    <source>
        <strain evidence="12 13">NPDC051599</strain>
    </source>
</reference>
<evidence type="ECO:0000256" key="4">
    <source>
        <dbReference type="ARBA" id="ARBA00022630"/>
    </source>
</evidence>
<keyword evidence="8" id="KW-0408">Iron</keyword>
<evidence type="ECO:0000259" key="11">
    <source>
        <dbReference type="Pfam" id="PF07992"/>
    </source>
</evidence>
<keyword evidence="9" id="KW-0411">Iron-sulfur</keyword>
<dbReference type="InterPro" id="IPR023753">
    <property type="entry name" value="FAD/NAD-binding_dom"/>
</dbReference>
<dbReference type="RefSeq" id="WP_398656350.1">
    <property type="nucleotide sequence ID" value="NZ_JBITDC010000004.1"/>
</dbReference>
<protein>
    <submittedName>
        <fullName evidence="12">FAD-dependent oxidoreductase</fullName>
    </submittedName>
</protein>
<evidence type="ECO:0000256" key="3">
    <source>
        <dbReference type="ARBA" id="ARBA00011048"/>
    </source>
</evidence>
<dbReference type="Pfam" id="PF00724">
    <property type="entry name" value="Oxidored_FMN"/>
    <property type="match status" value="1"/>
</dbReference>
<comment type="cofactor">
    <cofactor evidence="1">
        <name>FMN</name>
        <dbReference type="ChEBI" id="CHEBI:58210"/>
    </cofactor>
</comment>
<dbReference type="Proteomes" id="UP001612415">
    <property type="component" value="Unassembled WGS sequence"/>
</dbReference>
<dbReference type="InterPro" id="IPR013785">
    <property type="entry name" value="Aldolase_TIM"/>
</dbReference>
<dbReference type="PRINTS" id="PR00419">
    <property type="entry name" value="ADXRDTASE"/>
</dbReference>
<comment type="caution">
    <text evidence="12">The sequence shown here is derived from an EMBL/GenBank/DDBJ whole genome shotgun (WGS) entry which is preliminary data.</text>
</comment>
<evidence type="ECO:0000256" key="5">
    <source>
        <dbReference type="ARBA" id="ARBA00022643"/>
    </source>
</evidence>
<keyword evidence="7" id="KW-0560">Oxidoreductase</keyword>
<dbReference type="EMBL" id="JBITDC010000004">
    <property type="protein sequence ID" value="MFI5675563.1"/>
    <property type="molecule type" value="Genomic_DNA"/>
</dbReference>
<dbReference type="PANTHER" id="PTHR42917:SF2">
    <property type="entry name" value="2,4-DIENOYL-COA REDUCTASE [(2E)-ENOYL-COA-PRODUCING]"/>
    <property type="match status" value="1"/>
</dbReference>
<dbReference type="InterPro" id="IPR036188">
    <property type="entry name" value="FAD/NAD-bd_sf"/>
</dbReference>
<keyword evidence="13" id="KW-1185">Reference proteome</keyword>
<evidence type="ECO:0000256" key="1">
    <source>
        <dbReference type="ARBA" id="ARBA00001917"/>
    </source>
</evidence>
<evidence type="ECO:0000313" key="12">
    <source>
        <dbReference type="EMBL" id="MFI5675563.1"/>
    </source>
</evidence>
<dbReference type="Gene3D" id="3.40.50.720">
    <property type="entry name" value="NAD(P)-binding Rossmann-like Domain"/>
    <property type="match status" value="1"/>
</dbReference>
<evidence type="ECO:0000313" key="13">
    <source>
        <dbReference type="Proteomes" id="UP001612415"/>
    </source>
</evidence>
<organism evidence="12 13">
    <name type="scientific">Streptomyces cellulosae</name>
    <dbReference type="NCBI Taxonomy" id="1968"/>
    <lineage>
        <taxon>Bacteria</taxon>
        <taxon>Bacillati</taxon>
        <taxon>Actinomycetota</taxon>
        <taxon>Actinomycetes</taxon>
        <taxon>Kitasatosporales</taxon>
        <taxon>Streptomycetaceae</taxon>
        <taxon>Streptomyces</taxon>
    </lineage>
</organism>
<dbReference type="PANTHER" id="PTHR42917">
    <property type="entry name" value="2,4-DIENOYL-COA REDUCTASE"/>
    <property type="match status" value="1"/>
</dbReference>
<keyword evidence="6" id="KW-0479">Metal-binding</keyword>